<gene>
    <name evidence="9" type="ORF">GCM10023091_22690</name>
</gene>
<dbReference type="Gene3D" id="2.40.170.20">
    <property type="entry name" value="TonB-dependent receptor, beta-barrel domain"/>
    <property type="match status" value="1"/>
</dbReference>
<keyword evidence="3 7" id="KW-1134">Transmembrane beta strand</keyword>
<organism evidence="9 10">
    <name type="scientific">Ravibacter arvi</name>
    <dbReference type="NCBI Taxonomy" id="2051041"/>
    <lineage>
        <taxon>Bacteria</taxon>
        <taxon>Pseudomonadati</taxon>
        <taxon>Bacteroidota</taxon>
        <taxon>Cytophagia</taxon>
        <taxon>Cytophagales</taxon>
        <taxon>Spirosomataceae</taxon>
        <taxon>Ravibacter</taxon>
    </lineage>
</organism>
<keyword evidence="6 7" id="KW-0998">Cell outer membrane</keyword>
<dbReference type="InterPro" id="IPR023997">
    <property type="entry name" value="TonB-dep_OMP_SusC/RagA_CS"/>
</dbReference>
<dbReference type="Pfam" id="PF13715">
    <property type="entry name" value="CarbopepD_reg_2"/>
    <property type="match status" value="1"/>
</dbReference>
<dbReference type="Gene3D" id="2.170.130.10">
    <property type="entry name" value="TonB-dependent receptor, plug domain"/>
    <property type="match status" value="1"/>
</dbReference>
<sequence>MLLVCIGISLGYAHEGNGQKLLDRQITLVAENTELREAILRIEREAHVKFVYNPNAIGASRRLTITAINRKLSEVLDLALQPLNISYRIIGGQIMLQPEPLPDMAEPAPEAARKITGKVSDSKGEALPGVTVRQKGTNNAQVTDLNGMYTIQLEGTAPVLVFSYVGFTTLEQAVDNRSQLDVTLTEQYTDLNEVVVVGFGTQTKMAAVAAVSTMSAAEIVKTPVGDVTNALTGRMAGVMTRQRQGRPGASSAEIYIRGRASNNSAALIIVDGVERETFGDIDPNDIESITTLKDAASTALFGMKGANGVIVVTTKRGNEGPAKVSYSGQFGLNTVGQRPKPLRAYEAAMLHNEGEENMLNAGILDRNTYKKYFTAEDIETFRTGKGDPLLYPDVDWFKELTQKVWMRHQHNISLRGGSKKVSYFVSLGYMYEDGMFKKFDTPLGYRTSPYAKRTNFRSNLDYKLTPTTTLSLNLGGRIENEYTNRAIKYGQTAAVANFRTGAEAVFKWMYIAPSWSMPFDAEAAKRNTPEQIARDDMYNQIIGVGFGGALAYQENPYINLKRGGFTAGEKNILESTFVINQKLDFVTPGLNLMATIAYDQSSEFYRNQSGAGAVYTVDRETKAIIPAYANPATIRIEDPLNSNTGVGAGLLKTNIQVQANYSRTFGAHNVSGALVGTREIKYLTGIEAPRAFQGMVFRTTYHFKDKYYAEFNGSYQGSENFDKGYRYGFFPTVGLGYTLSNEDFMKNINESIGLNFLKIRGSIGTVGYATGNISLVGYATIPSRFLYLDAYSPGGSFSLGNPNSPVGAPGYFHSQIGNPYATFETGHKRNIGIDANFFNNRVQLVADLFDERRKNILLSRAGATFEHYGEDMPIFNYGENYNGGVEAELKLNNRSGHFRYGINLQFSHIKNKRLIMDEPKNQKGNLRMAGSSIGQFFGYDVEKGFFQNQAEIDAWAKMEGFPFMPGDIRLKDINGDGLITPQDYTAIGYPDVPIDQYSVEPNISYKRFSLSALFQAVDKVSNEFNLVETDAIFIVPQYYEHQLDRWTPDNPNAKYPAIRAANIGQNRFFGRTDLRGNNTGIINAFNLQNASFIKLRNISLMYSVPPKFLSRLKLSDATVSVTGYNLYTWTKFVGLDPENGDDLNVGTYVNRGVTYPNIRTYQLNVNVTF</sequence>
<dbReference type="Proteomes" id="UP001501508">
    <property type="component" value="Unassembled WGS sequence"/>
</dbReference>
<dbReference type="InterPro" id="IPR018247">
    <property type="entry name" value="EF_Hand_1_Ca_BS"/>
</dbReference>
<dbReference type="InterPro" id="IPR036942">
    <property type="entry name" value="Beta-barrel_TonB_sf"/>
</dbReference>
<dbReference type="Gene3D" id="2.60.40.1120">
    <property type="entry name" value="Carboxypeptidase-like, regulatory domain"/>
    <property type="match status" value="1"/>
</dbReference>
<proteinExistence type="inferred from homology"/>
<dbReference type="NCBIfam" id="TIGR04056">
    <property type="entry name" value="OMP_RagA_SusC"/>
    <property type="match status" value="1"/>
</dbReference>
<keyword evidence="2 7" id="KW-0813">Transport</keyword>
<dbReference type="InterPro" id="IPR037066">
    <property type="entry name" value="Plug_dom_sf"/>
</dbReference>
<dbReference type="PROSITE" id="PS52016">
    <property type="entry name" value="TONB_DEPENDENT_REC_3"/>
    <property type="match status" value="1"/>
</dbReference>
<dbReference type="EMBL" id="BAABEY010000023">
    <property type="protein sequence ID" value="GAA4439851.1"/>
    <property type="molecule type" value="Genomic_DNA"/>
</dbReference>
<dbReference type="InterPro" id="IPR012910">
    <property type="entry name" value="Plug_dom"/>
</dbReference>
<dbReference type="SUPFAM" id="SSF49464">
    <property type="entry name" value="Carboxypeptidase regulatory domain-like"/>
    <property type="match status" value="1"/>
</dbReference>
<evidence type="ECO:0000256" key="5">
    <source>
        <dbReference type="ARBA" id="ARBA00023136"/>
    </source>
</evidence>
<evidence type="ECO:0000313" key="9">
    <source>
        <dbReference type="EMBL" id="GAA4439851.1"/>
    </source>
</evidence>
<dbReference type="PROSITE" id="PS00018">
    <property type="entry name" value="EF_HAND_1"/>
    <property type="match status" value="1"/>
</dbReference>
<keyword evidence="5 7" id="KW-0472">Membrane</keyword>
<dbReference type="InterPro" id="IPR023996">
    <property type="entry name" value="TonB-dep_OMP_SusC/RagA"/>
</dbReference>
<evidence type="ECO:0000313" key="10">
    <source>
        <dbReference type="Proteomes" id="UP001501508"/>
    </source>
</evidence>
<keyword evidence="4 7" id="KW-0812">Transmembrane</keyword>
<dbReference type="Gene3D" id="3.55.50.30">
    <property type="match status" value="1"/>
</dbReference>
<evidence type="ECO:0000259" key="8">
    <source>
        <dbReference type="Pfam" id="PF07715"/>
    </source>
</evidence>
<feature type="domain" description="TonB-dependent receptor plug" evidence="8">
    <location>
        <begin position="204"/>
        <end position="309"/>
    </location>
</feature>
<comment type="similarity">
    <text evidence="7">Belongs to the TonB-dependent receptor family.</text>
</comment>
<evidence type="ECO:0000256" key="1">
    <source>
        <dbReference type="ARBA" id="ARBA00004571"/>
    </source>
</evidence>
<evidence type="ECO:0000256" key="7">
    <source>
        <dbReference type="PROSITE-ProRule" id="PRU01360"/>
    </source>
</evidence>
<dbReference type="Pfam" id="PF07715">
    <property type="entry name" value="Plug"/>
    <property type="match status" value="1"/>
</dbReference>
<evidence type="ECO:0000256" key="2">
    <source>
        <dbReference type="ARBA" id="ARBA00022448"/>
    </source>
</evidence>
<dbReference type="InterPro" id="IPR008969">
    <property type="entry name" value="CarboxyPept-like_regulatory"/>
</dbReference>
<protein>
    <submittedName>
        <fullName evidence="9">TonB-dependent receptor</fullName>
    </submittedName>
</protein>
<reference evidence="10" key="1">
    <citation type="journal article" date="2019" name="Int. J. Syst. Evol. Microbiol.">
        <title>The Global Catalogue of Microorganisms (GCM) 10K type strain sequencing project: providing services to taxonomists for standard genome sequencing and annotation.</title>
        <authorList>
            <consortium name="The Broad Institute Genomics Platform"/>
            <consortium name="The Broad Institute Genome Sequencing Center for Infectious Disease"/>
            <person name="Wu L."/>
            <person name="Ma J."/>
        </authorList>
    </citation>
    <scope>NUCLEOTIDE SEQUENCE [LARGE SCALE GENOMIC DNA]</scope>
    <source>
        <strain evidence="10">JCM 31920</strain>
    </source>
</reference>
<comment type="caution">
    <text evidence="9">The sequence shown here is derived from an EMBL/GenBank/DDBJ whole genome shotgun (WGS) entry which is preliminary data.</text>
</comment>
<evidence type="ECO:0000256" key="4">
    <source>
        <dbReference type="ARBA" id="ARBA00022692"/>
    </source>
</evidence>
<accession>A0ABP8M0X6</accession>
<keyword evidence="10" id="KW-1185">Reference proteome</keyword>
<name>A0ABP8M0X6_9BACT</name>
<comment type="subcellular location">
    <subcellularLocation>
        <location evidence="1 7">Cell outer membrane</location>
        <topology evidence="1 7">Multi-pass membrane protein</topology>
    </subcellularLocation>
</comment>
<dbReference type="SUPFAM" id="SSF56935">
    <property type="entry name" value="Porins"/>
    <property type="match status" value="1"/>
</dbReference>
<evidence type="ECO:0000256" key="6">
    <source>
        <dbReference type="ARBA" id="ARBA00023237"/>
    </source>
</evidence>
<keyword evidence="9" id="KW-0675">Receptor</keyword>
<dbReference type="InterPro" id="IPR039426">
    <property type="entry name" value="TonB-dep_rcpt-like"/>
</dbReference>
<dbReference type="NCBIfam" id="TIGR04057">
    <property type="entry name" value="SusC_RagA_signa"/>
    <property type="match status" value="1"/>
</dbReference>
<evidence type="ECO:0000256" key="3">
    <source>
        <dbReference type="ARBA" id="ARBA00022452"/>
    </source>
</evidence>